<comment type="caution">
    <text evidence="4">The sequence shown here is derived from an EMBL/GenBank/DDBJ whole genome shotgun (WGS) entry which is preliminary data.</text>
</comment>
<dbReference type="GO" id="GO:0006888">
    <property type="term" value="P:endoplasmic reticulum to Golgi vesicle-mediated transport"/>
    <property type="evidence" value="ECO:0007669"/>
    <property type="project" value="TreeGrafter"/>
</dbReference>
<dbReference type="InterPro" id="IPR006342">
    <property type="entry name" value="FkbM_mtfrase"/>
</dbReference>
<dbReference type="PANTHER" id="PTHR34009">
    <property type="entry name" value="PROTEIN STAR"/>
    <property type="match status" value="1"/>
</dbReference>
<proteinExistence type="predicted"/>
<gene>
    <name evidence="4" type="ORF">Fcan01_14367</name>
</gene>
<dbReference type="Pfam" id="PF05050">
    <property type="entry name" value="Methyltransf_21"/>
    <property type="match status" value="1"/>
</dbReference>
<dbReference type="InterPro" id="IPR053202">
    <property type="entry name" value="EGF_Rcpt_Signaling_Reg"/>
</dbReference>
<keyword evidence="2" id="KW-0812">Transmembrane</keyword>
<evidence type="ECO:0000313" key="4">
    <source>
        <dbReference type="EMBL" id="OXA51189.1"/>
    </source>
</evidence>
<protein>
    <submittedName>
        <fullName evidence="4">Protein Star</fullName>
    </submittedName>
</protein>
<feature type="transmembrane region" description="Helical" evidence="2">
    <location>
        <begin position="42"/>
        <end position="62"/>
    </location>
</feature>
<dbReference type="Proteomes" id="UP000198287">
    <property type="component" value="Unassembled WGS sequence"/>
</dbReference>
<dbReference type="GO" id="GO:0005794">
    <property type="term" value="C:Golgi apparatus"/>
    <property type="evidence" value="ECO:0007669"/>
    <property type="project" value="TreeGrafter"/>
</dbReference>
<accession>A0A226E150</accession>
<dbReference type="SUPFAM" id="SSF53335">
    <property type="entry name" value="S-adenosyl-L-methionine-dependent methyltransferases"/>
    <property type="match status" value="1"/>
</dbReference>
<dbReference type="EMBL" id="LNIX01000008">
    <property type="protein sequence ID" value="OXA51189.1"/>
    <property type="molecule type" value="Genomic_DNA"/>
</dbReference>
<keyword evidence="5" id="KW-1185">Reference proteome</keyword>
<evidence type="ECO:0000256" key="2">
    <source>
        <dbReference type="SAM" id="Phobius"/>
    </source>
</evidence>
<dbReference type="GO" id="GO:0005789">
    <property type="term" value="C:endoplasmic reticulum membrane"/>
    <property type="evidence" value="ECO:0007669"/>
    <property type="project" value="TreeGrafter"/>
</dbReference>
<name>A0A226E150_FOLCA</name>
<dbReference type="GO" id="GO:0031902">
    <property type="term" value="C:late endosome membrane"/>
    <property type="evidence" value="ECO:0007669"/>
    <property type="project" value="TreeGrafter"/>
</dbReference>
<organism evidence="4 5">
    <name type="scientific">Folsomia candida</name>
    <name type="common">Springtail</name>
    <dbReference type="NCBI Taxonomy" id="158441"/>
    <lineage>
        <taxon>Eukaryota</taxon>
        <taxon>Metazoa</taxon>
        <taxon>Ecdysozoa</taxon>
        <taxon>Arthropoda</taxon>
        <taxon>Hexapoda</taxon>
        <taxon>Collembola</taxon>
        <taxon>Entomobryomorpha</taxon>
        <taxon>Isotomoidea</taxon>
        <taxon>Isotomidae</taxon>
        <taxon>Proisotominae</taxon>
        <taxon>Folsomia</taxon>
    </lineage>
</organism>
<feature type="domain" description="Methyltransferase FkbM" evidence="3">
    <location>
        <begin position="178"/>
        <end position="332"/>
    </location>
</feature>
<dbReference type="GO" id="GO:0005886">
    <property type="term" value="C:plasma membrane"/>
    <property type="evidence" value="ECO:0007669"/>
    <property type="project" value="TreeGrafter"/>
</dbReference>
<keyword evidence="2" id="KW-0472">Membrane</keyword>
<evidence type="ECO:0000256" key="1">
    <source>
        <dbReference type="SAM" id="MobiDB-lite"/>
    </source>
</evidence>
<dbReference type="OrthoDB" id="6357215at2759"/>
<dbReference type="AlphaFoldDB" id="A0A226E150"/>
<evidence type="ECO:0000259" key="3">
    <source>
        <dbReference type="Pfam" id="PF05050"/>
    </source>
</evidence>
<dbReference type="PANTHER" id="PTHR34009:SF2">
    <property type="entry name" value="PROTEIN STAR"/>
    <property type="match status" value="1"/>
</dbReference>
<dbReference type="GO" id="GO:0016197">
    <property type="term" value="P:endosomal transport"/>
    <property type="evidence" value="ECO:0007669"/>
    <property type="project" value="TreeGrafter"/>
</dbReference>
<feature type="region of interest" description="Disordered" evidence="1">
    <location>
        <begin position="82"/>
        <end position="101"/>
    </location>
</feature>
<keyword evidence="2" id="KW-1133">Transmembrane helix</keyword>
<dbReference type="InterPro" id="IPR029063">
    <property type="entry name" value="SAM-dependent_MTases_sf"/>
</dbReference>
<dbReference type="Gene3D" id="3.40.50.150">
    <property type="entry name" value="Vaccinia Virus protein VP39"/>
    <property type="match status" value="1"/>
</dbReference>
<sequence length="370" mass="42151">MQQISFKFITIHSYIKMYHIPTRNSGTSDPPKKRSGSKPCRVIILAGCLILLYFLTFGNLGITDLDWRKDASSTAFVNVKTASPSSELTQEPEVEADTQTSLPDDPFLQEIQFVQENFEKMEQTDPKLIRYVRARYLTPPPPKEKPYNLKYPEYQKTTLGKWIRTFYKNKRNGVFFEAGANSGESTNTIELEIELGWSGILVECNPRITPELRNVARKTWIATVCLSMSGYPKVENMSIPTTWTYSARLGPAWDLGKFGVNSTWSYLDGIESVPLYSILAAAGIQEIDYFSFDIEGAEFAVLKSFPFDKVVIKVLILEVYFYSAEEKVELTELLKRNGLIFIRNIEMDQIYVHESVMAEMDVGVEDLAKL</sequence>
<reference evidence="4 5" key="1">
    <citation type="submission" date="2015-12" db="EMBL/GenBank/DDBJ databases">
        <title>The genome of Folsomia candida.</title>
        <authorList>
            <person name="Faddeeva A."/>
            <person name="Derks M.F."/>
            <person name="Anvar Y."/>
            <person name="Smit S."/>
            <person name="Van Straalen N."/>
            <person name="Roelofs D."/>
        </authorList>
    </citation>
    <scope>NUCLEOTIDE SEQUENCE [LARGE SCALE GENOMIC DNA]</scope>
    <source>
        <strain evidence="4 5">VU population</strain>
        <tissue evidence="4">Whole body</tissue>
    </source>
</reference>
<evidence type="ECO:0000313" key="5">
    <source>
        <dbReference type="Proteomes" id="UP000198287"/>
    </source>
</evidence>